<dbReference type="Proteomes" id="UP000214975">
    <property type="component" value="Chromosome"/>
</dbReference>
<evidence type="ECO:0000313" key="1">
    <source>
        <dbReference type="EMBL" id="AST57782.1"/>
    </source>
</evidence>
<protein>
    <submittedName>
        <fullName evidence="1">ABC transporter permease</fullName>
    </submittedName>
</protein>
<dbReference type="Pfam" id="PF12679">
    <property type="entry name" value="ABC2_membrane_2"/>
    <property type="match status" value="1"/>
</dbReference>
<dbReference type="EMBL" id="CP016893">
    <property type="protein sequence ID" value="AST57782.1"/>
    <property type="molecule type" value="Genomic_DNA"/>
</dbReference>
<proteinExistence type="predicted"/>
<dbReference type="GO" id="GO:0140359">
    <property type="term" value="F:ABC-type transporter activity"/>
    <property type="evidence" value="ECO:0007669"/>
    <property type="project" value="InterPro"/>
</dbReference>
<sequence>MLTITKYAIKEMIKKRAFLLIAILTVGYLFIYGYGLSLAFHSSSSFIGNVPDIGKILLESQLLSAGLYFSNFIVAFLIVLTSVGAVSGDVESGAIYALLYKPIKRYEYILGKFIGLGIIITVYSTLLFLSVIGLNIAFGTKVYLGLGNVFRALFFFDLGPVVLLSLVIASSSIMSTVNTGVLAVMTYGIAMIGGILEQMGSFFTDATSQGLSNVGIITSLILPTDVIFRKMNAELLTQNTGLSFLAQGPFGGTSQPSPIMFVYIAFYICFLLYYGVRKFEKRDL</sequence>
<organism evidence="1 2">
    <name type="scientific">Thermoanaerobacterium thermosaccharolyticum</name>
    <name type="common">Clostridium thermosaccharolyticum</name>
    <dbReference type="NCBI Taxonomy" id="1517"/>
    <lineage>
        <taxon>Bacteria</taxon>
        <taxon>Bacillati</taxon>
        <taxon>Bacillota</taxon>
        <taxon>Clostridia</taxon>
        <taxon>Thermoanaerobacterales</taxon>
        <taxon>Thermoanaerobacteraceae</taxon>
        <taxon>Thermoanaerobacterium</taxon>
    </lineage>
</organism>
<dbReference type="PANTHER" id="PTHR43471">
    <property type="entry name" value="ABC TRANSPORTER PERMEASE"/>
    <property type="match status" value="1"/>
</dbReference>
<dbReference type="AlphaFoldDB" id="A0A223HZ99"/>
<evidence type="ECO:0000313" key="2">
    <source>
        <dbReference type="Proteomes" id="UP000214975"/>
    </source>
</evidence>
<name>A0A223HZ99_THETR</name>
<accession>A0A223HZ99</accession>
<reference evidence="1 2" key="1">
    <citation type="submission" date="2016-08" db="EMBL/GenBank/DDBJ databases">
        <title>A novel genetic cassette of butanologenic Thermoanaerobacterium thermosaccharolyticum that directly convert cellulose to butanol.</title>
        <authorList>
            <person name="Li T."/>
            <person name="He J."/>
        </authorList>
    </citation>
    <scope>NUCLEOTIDE SEQUENCE [LARGE SCALE GENOMIC DNA]</scope>
    <source>
        <strain evidence="1 2">TG57</strain>
    </source>
</reference>
<gene>
    <name evidence="1" type="ORF">Thert_01794</name>
</gene>
<dbReference type="GO" id="GO:0005886">
    <property type="term" value="C:plasma membrane"/>
    <property type="evidence" value="ECO:0007669"/>
    <property type="project" value="UniProtKB-SubCell"/>
</dbReference>
<dbReference type="RefSeq" id="WP_094397403.1">
    <property type="nucleotide sequence ID" value="NZ_CP016893.1"/>
</dbReference>